<dbReference type="AlphaFoldDB" id="A0A3N4NPL5"/>
<dbReference type="SUPFAM" id="SSF53448">
    <property type="entry name" value="Nucleotide-diphospho-sugar transferases"/>
    <property type="match status" value="1"/>
</dbReference>
<organism evidence="2 3">
    <name type="scientific">Aureibaculum marinum</name>
    <dbReference type="NCBI Taxonomy" id="2487930"/>
    <lineage>
        <taxon>Bacteria</taxon>
        <taxon>Pseudomonadati</taxon>
        <taxon>Bacteroidota</taxon>
        <taxon>Flavobacteriia</taxon>
        <taxon>Flavobacteriales</taxon>
        <taxon>Flavobacteriaceae</taxon>
        <taxon>Aureibaculum</taxon>
    </lineage>
</organism>
<keyword evidence="2" id="KW-0808">Transferase</keyword>
<gene>
    <name evidence="2" type="ORF">EGM88_08475</name>
</gene>
<dbReference type="Gene3D" id="3.90.550.10">
    <property type="entry name" value="Spore Coat Polysaccharide Biosynthesis Protein SpsA, Chain A"/>
    <property type="match status" value="1"/>
</dbReference>
<dbReference type="PANTHER" id="PTHR43179:SF10">
    <property type="entry name" value="GLYCOSYL TRANSFERASE"/>
    <property type="match status" value="1"/>
</dbReference>
<dbReference type="InterPro" id="IPR001173">
    <property type="entry name" value="Glyco_trans_2-like"/>
</dbReference>
<feature type="domain" description="Glycosyltransferase 2-like" evidence="1">
    <location>
        <begin position="13"/>
        <end position="189"/>
    </location>
</feature>
<evidence type="ECO:0000259" key="1">
    <source>
        <dbReference type="Pfam" id="PF00535"/>
    </source>
</evidence>
<dbReference type="OrthoDB" id="9771846at2"/>
<proteinExistence type="predicted"/>
<name>A0A3N4NPL5_9FLAO</name>
<dbReference type="GO" id="GO:0016740">
    <property type="term" value="F:transferase activity"/>
    <property type="evidence" value="ECO:0007669"/>
    <property type="project" value="UniProtKB-KW"/>
</dbReference>
<dbReference type="Pfam" id="PF00535">
    <property type="entry name" value="Glycos_transf_2"/>
    <property type="match status" value="1"/>
</dbReference>
<protein>
    <submittedName>
        <fullName evidence="2">Glycosyltransferase</fullName>
    </submittedName>
</protein>
<dbReference type="InterPro" id="IPR029044">
    <property type="entry name" value="Nucleotide-diphossugar_trans"/>
</dbReference>
<keyword evidence="3" id="KW-1185">Reference proteome</keyword>
<evidence type="ECO:0000313" key="2">
    <source>
        <dbReference type="EMBL" id="RPD97535.1"/>
    </source>
</evidence>
<accession>A0A3N4NPL5</accession>
<dbReference type="EMBL" id="RPFJ01000010">
    <property type="protein sequence ID" value="RPD97535.1"/>
    <property type="molecule type" value="Genomic_DNA"/>
</dbReference>
<dbReference type="PANTHER" id="PTHR43179">
    <property type="entry name" value="RHAMNOSYLTRANSFERASE WBBL"/>
    <property type="match status" value="1"/>
</dbReference>
<dbReference type="Proteomes" id="UP000270856">
    <property type="component" value="Unassembled WGS sequence"/>
</dbReference>
<comment type="caution">
    <text evidence="2">The sequence shown here is derived from an EMBL/GenBank/DDBJ whole genome shotgun (WGS) entry which is preliminary data.</text>
</comment>
<reference evidence="2 3" key="1">
    <citation type="submission" date="2018-11" db="EMBL/GenBank/DDBJ databases">
        <title>Aureibaculum marinum gen. nov., sp. nov., a member of the family Flavobacteriaceae isolated from the Bohai Sea.</title>
        <authorList>
            <person name="Ji X."/>
        </authorList>
    </citation>
    <scope>NUCLEOTIDE SEQUENCE [LARGE SCALE GENOMIC DNA]</scope>
    <source>
        <strain evidence="2 3">BH-SD17</strain>
    </source>
</reference>
<sequence>MKSDKNITITATIVLYKENITELSKTIESFLSITQSKKLFLVDNSPTDIMKDKFQHSDIEYIFVGKNIGFGKGHNKVIEKIRNYSKYHLVLNPDVIFKADIITKLLDEINKNEKVVLISPNVLFPDGKQQYTSRRYPTLLELIIRRLPFLSTFFPLVTEKGEYRDRDLSQPFNPDFIHGCFLLFKTKAFINVKGFDERYFLYMEDVDICRKLDKQGLKKLYYPSVEIIHVLKKRSLKNIKLFTYHTISVFQYFYKWHIKK</sequence>
<evidence type="ECO:0000313" key="3">
    <source>
        <dbReference type="Proteomes" id="UP000270856"/>
    </source>
</evidence>